<reference evidence="3" key="1">
    <citation type="submission" date="2016-10" db="EMBL/GenBank/DDBJ databases">
        <authorList>
            <person name="Varghese N."/>
            <person name="Submissions S."/>
        </authorList>
    </citation>
    <scope>NUCLEOTIDE SEQUENCE [LARGE SCALE GENOMIC DNA]</scope>
    <source>
        <strain evidence="3">CGMCC 1.7736</strain>
    </source>
</reference>
<keyword evidence="1" id="KW-1133">Transmembrane helix</keyword>
<organism evidence="2 3">
    <name type="scientific">Halogeometricum rufum</name>
    <dbReference type="NCBI Taxonomy" id="553469"/>
    <lineage>
        <taxon>Archaea</taxon>
        <taxon>Methanobacteriati</taxon>
        <taxon>Methanobacteriota</taxon>
        <taxon>Stenosarchaea group</taxon>
        <taxon>Halobacteria</taxon>
        <taxon>Halobacteriales</taxon>
        <taxon>Haloferacaceae</taxon>
        <taxon>Halogeometricum</taxon>
    </lineage>
</organism>
<keyword evidence="1" id="KW-0472">Membrane</keyword>
<dbReference type="Pfam" id="PF26546">
    <property type="entry name" value="DUF8178"/>
    <property type="match status" value="1"/>
</dbReference>
<evidence type="ECO:0008006" key="4">
    <source>
        <dbReference type="Google" id="ProtNLM"/>
    </source>
</evidence>
<accession>A0A1I6HTH6</accession>
<sequence length="62" mass="6021">MGLLSSKKALVGLVLMVVGTLAFLPSVVPGVAGVSVYALAVAALVLTVGTWLVGTSGGGRPV</sequence>
<dbReference type="STRING" id="553469.SAMN04487947_2453"/>
<gene>
    <name evidence="2" type="ORF">SAMN04487947_2453</name>
</gene>
<dbReference type="AlphaFoldDB" id="A0A1I6HTH6"/>
<keyword evidence="1" id="KW-0812">Transmembrane</keyword>
<name>A0A1I6HTH6_9EURY</name>
<dbReference type="EMBL" id="FOYT01000002">
    <property type="protein sequence ID" value="SFR57550.1"/>
    <property type="molecule type" value="Genomic_DNA"/>
</dbReference>
<feature type="transmembrane region" description="Helical" evidence="1">
    <location>
        <begin position="9"/>
        <end position="28"/>
    </location>
</feature>
<dbReference type="Proteomes" id="UP000198531">
    <property type="component" value="Unassembled WGS sequence"/>
</dbReference>
<dbReference type="InterPro" id="IPR058491">
    <property type="entry name" value="DUF8178"/>
</dbReference>
<keyword evidence="3" id="KW-1185">Reference proteome</keyword>
<evidence type="ECO:0000256" key="1">
    <source>
        <dbReference type="SAM" id="Phobius"/>
    </source>
</evidence>
<evidence type="ECO:0000313" key="2">
    <source>
        <dbReference type="EMBL" id="SFR57550.1"/>
    </source>
</evidence>
<proteinExistence type="predicted"/>
<evidence type="ECO:0000313" key="3">
    <source>
        <dbReference type="Proteomes" id="UP000198531"/>
    </source>
</evidence>
<feature type="transmembrane region" description="Helical" evidence="1">
    <location>
        <begin position="34"/>
        <end position="54"/>
    </location>
</feature>
<protein>
    <recommendedName>
        <fullName evidence="4">Major facilitator superfamily (MFS) profile domain-containing protein</fullName>
    </recommendedName>
</protein>
<dbReference type="RefSeq" id="WP_089807995.1">
    <property type="nucleotide sequence ID" value="NZ_FOYT01000002.1"/>
</dbReference>